<reference evidence="3 4" key="1">
    <citation type="submission" date="2019-07" db="EMBL/GenBank/DDBJ databases">
        <title>complete genome sequencing of Ornithinimicrobium sp. H23M54.</title>
        <authorList>
            <person name="Bae J.-W."/>
            <person name="Lee S.-Y."/>
        </authorList>
    </citation>
    <scope>NUCLEOTIDE SEQUENCE [LARGE SCALE GENOMIC DNA]</scope>
    <source>
        <strain evidence="3 4">H23M54</strain>
    </source>
</reference>
<dbReference type="AlphaFoldDB" id="A0A516G6X6"/>
<proteinExistence type="predicted"/>
<feature type="transmembrane region" description="Helical" evidence="2">
    <location>
        <begin position="31"/>
        <end position="50"/>
    </location>
</feature>
<keyword evidence="2" id="KW-0472">Membrane</keyword>
<evidence type="ECO:0000256" key="2">
    <source>
        <dbReference type="SAM" id="Phobius"/>
    </source>
</evidence>
<dbReference type="EMBL" id="CP041616">
    <property type="protein sequence ID" value="QDO87120.1"/>
    <property type="molecule type" value="Genomic_DNA"/>
</dbReference>
<dbReference type="KEGG" id="orz:FNH13_01255"/>
<gene>
    <name evidence="3" type="ORF">FNH13_01255</name>
</gene>
<evidence type="ECO:0000313" key="3">
    <source>
        <dbReference type="EMBL" id="QDO87120.1"/>
    </source>
</evidence>
<feature type="transmembrane region" description="Helical" evidence="2">
    <location>
        <begin position="56"/>
        <end position="73"/>
    </location>
</feature>
<dbReference type="RefSeq" id="WP_143781778.1">
    <property type="nucleotide sequence ID" value="NZ_CP041616.1"/>
</dbReference>
<name>A0A516G6X6_9MICO</name>
<feature type="region of interest" description="Disordered" evidence="1">
    <location>
        <begin position="1"/>
        <end position="21"/>
    </location>
</feature>
<organism evidence="3 4">
    <name type="scientific">Ornithinimicrobium ciconiae</name>
    <dbReference type="NCBI Taxonomy" id="2594265"/>
    <lineage>
        <taxon>Bacteria</taxon>
        <taxon>Bacillati</taxon>
        <taxon>Actinomycetota</taxon>
        <taxon>Actinomycetes</taxon>
        <taxon>Micrococcales</taxon>
        <taxon>Ornithinimicrobiaceae</taxon>
        <taxon>Ornithinimicrobium</taxon>
    </lineage>
</organism>
<feature type="compositionally biased region" description="Polar residues" evidence="1">
    <location>
        <begin position="1"/>
        <end position="18"/>
    </location>
</feature>
<evidence type="ECO:0000313" key="4">
    <source>
        <dbReference type="Proteomes" id="UP000315395"/>
    </source>
</evidence>
<evidence type="ECO:0000256" key="1">
    <source>
        <dbReference type="SAM" id="MobiDB-lite"/>
    </source>
</evidence>
<dbReference type="Proteomes" id="UP000315395">
    <property type="component" value="Chromosome"/>
</dbReference>
<keyword evidence="2" id="KW-0812">Transmembrane</keyword>
<sequence length="75" mass="7295">MGGLSSTDPSTPSGNSPAAVSRARRWVADPLPLLGLVGVAGVLLGILHLVGTAVPWQVPALLAVVGAGLALSGST</sequence>
<protein>
    <submittedName>
        <fullName evidence="3">Uncharacterized protein</fullName>
    </submittedName>
</protein>
<accession>A0A516G6X6</accession>
<keyword evidence="4" id="KW-1185">Reference proteome</keyword>
<keyword evidence="2" id="KW-1133">Transmembrane helix</keyword>